<dbReference type="AlphaFoldDB" id="K0RNW4"/>
<feature type="compositionally biased region" description="Pro residues" evidence="1">
    <location>
        <begin position="86"/>
        <end position="105"/>
    </location>
</feature>
<keyword evidence="3" id="KW-1185">Reference proteome</keyword>
<feature type="compositionally biased region" description="Acidic residues" evidence="1">
    <location>
        <begin position="50"/>
        <end position="66"/>
    </location>
</feature>
<dbReference type="Proteomes" id="UP000266841">
    <property type="component" value="Unassembled WGS sequence"/>
</dbReference>
<evidence type="ECO:0000256" key="1">
    <source>
        <dbReference type="SAM" id="MobiDB-lite"/>
    </source>
</evidence>
<evidence type="ECO:0000313" key="3">
    <source>
        <dbReference type="Proteomes" id="UP000266841"/>
    </source>
</evidence>
<feature type="compositionally biased region" description="Acidic residues" evidence="1">
    <location>
        <begin position="26"/>
        <end position="35"/>
    </location>
</feature>
<proteinExistence type="predicted"/>
<comment type="caution">
    <text evidence="2">The sequence shown here is derived from an EMBL/GenBank/DDBJ whole genome shotgun (WGS) entry which is preliminary data.</text>
</comment>
<gene>
    <name evidence="2" type="ORF">THAOC_26486</name>
</gene>
<sequence>MRDELDGLDLSPVRTGRDALATNQTTEDEMSDEADQSGMVREMSRVDETAMGDEWDFDEDFDEDFDAPSSGSPVPENGAGGMADGPPGPVPGGSVAPPPPPPPPAMDTRPADVRPVAETGPAANPFLSVPAGPGRADAAAPGDPIADGPGSASPFLSGDSAGVAEPGPSSAGEAGGEMDETFDA</sequence>
<reference evidence="2 3" key="1">
    <citation type="journal article" date="2012" name="Genome Biol.">
        <title>Genome and low-iron response of an oceanic diatom adapted to chronic iron limitation.</title>
        <authorList>
            <person name="Lommer M."/>
            <person name="Specht M."/>
            <person name="Roy A.S."/>
            <person name="Kraemer L."/>
            <person name="Andreson R."/>
            <person name="Gutowska M.A."/>
            <person name="Wolf J."/>
            <person name="Bergner S.V."/>
            <person name="Schilhabel M.B."/>
            <person name="Klostermeier U.C."/>
            <person name="Beiko R.G."/>
            <person name="Rosenstiel P."/>
            <person name="Hippler M."/>
            <person name="Laroche J."/>
        </authorList>
    </citation>
    <scope>NUCLEOTIDE SEQUENCE [LARGE SCALE GENOMIC DNA]</scope>
    <source>
        <strain evidence="2 3">CCMP1005</strain>
    </source>
</reference>
<feature type="region of interest" description="Disordered" evidence="1">
    <location>
        <begin position="1"/>
        <end position="184"/>
    </location>
</feature>
<evidence type="ECO:0000313" key="2">
    <source>
        <dbReference type="EMBL" id="EJK53974.1"/>
    </source>
</evidence>
<organism evidence="2 3">
    <name type="scientific">Thalassiosira oceanica</name>
    <name type="common">Marine diatom</name>
    <dbReference type="NCBI Taxonomy" id="159749"/>
    <lineage>
        <taxon>Eukaryota</taxon>
        <taxon>Sar</taxon>
        <taxon>Stramenopiles</taxon>
        <taxon>Ochrophyta</taxon>
        <taxon>Bacillariophyta</taxon>
        <taxon>Coscinodiscophyceae</taxon>
        <taxon>Thalassiosirophycidae</taxon>
        <taxon>Thalassiosirales</taxon>
        <taxon>Thalassiosiraceae</taxon>
        <taxon>Thalassiosira</taxon>
    </lineage>
</organism>
<name>K0RNW4_THAOC</name>
<feature type="compositionally biased region" description="Low complexity" evidence="1">
    <location>
        <begin position="130"/>
        <end position="152"/>
    </location>
</feature>
<dbReference type="EMBL" id="AGNL01036628">
    <property type="protein sequence ID" value="EJK53974.1"/>
    <property type="molecule type" value="Genomic_DNA"/>
</dbReference>
<accession>K0RNW4</accession>
<feature type="non-terminal residue" evidence="2">
    <location>
        <position position="184"/>
    </location>
</feature>
<protein>
    <submittedName>
        <fullName evidence="2">Uncharacterized protein</fullName>
    </submittedName>
</protein>